<proteinExistence type="predicted"/>
<dbReference type="NCBIfam" id="TIGR00277">
    <property type="entry name" value="HDIG"/>
    <property type="match status" value="1"/>
</dbReference>
<accession>A0ABV6IDR0</accession>
<dbReference type="SUPFAM" id="SSF109604">
    <property type="entry name" value="HD-domain/PDEase-like"/>
    <property type="match status" value="1"/>
</dbReference>
<evidence type="ECO:0000259" key="1">
    <source>
        <dbReference type="PROSITE" id="PS51833"/>
    </source>
</evidence>
<sequence length="285" mass="31421">MTHSTHSTHLSLQQVTENLKDLPTLPAIVMELLNSLEQEDTDIGLLAQKVTQDLALTAKTLRYANSPFYSTLVKVTTIQQAISLLGLETVKQMVLSAALSGCFPENNCQGFDHKAFWRHSNAVAFVSKLIARRMNFNEDVAFTAGLLHDIGLLALVSLYPREFEQVIVYRKENLATQFEAERKILGIDHAAVGEALAVEWNFSDVMKNAIGGHHNPDRPGIGFLASVIHVADGVSHMLSRNAGTTEQTISVSVVSWNGLNLDQASLDTLIEEATIRFKKLDQVEL</sequence>
<evidence type="ECO:0000313" key="3">
    <source>
        <dbReference type="Proteomes" id="UP001589844"/>
    </source>
</evidence>
<gene>
    <name evidence="2" type="ORF">ACFFJH_07435</name>
</gene>
<comment type="caution">
    <text evidence="2">The sequence shown here is derived from an EMBL/GenBank/DDBJ whole genome shotgun (WGS) entry which is preliminary data.</text>
</comment>
<dbReference type="PANTHER" id="PTHR33525">
    <property type="match status" value="1"/>
</dbReference>
<name>A0ABV6IDR0_9BURK</name>
<evidence type="ECO:0000313" key="2">
    <source>
        <dbReference type="EMBL" id="MFC0349635.1"/>
    </source>
</evidence>
<organism evidence="2 3">
    <name type="scientific">Undibacterium danionis</name>
    <dbReference type="NCBI Taxonomy" id="1812100"/>
    <lineage>
        <taxon>Bacteria</taxon>
        <taxon>Pseudomonadati</taxon>
        <taxon>Pseudomonadota</taxon>
        <taxon>Betaproteobacteria</taxon>
        <taxon>Burkholderiales</taxon>
        <taxon>Oxalobacteraceae</taxon>
        <taxon>Undibacterium</taxon>
    </lineage>
</organism>
<dbReference type="PROSITE" id="PS51833">
    <property type="entry name" value="HDOD"/>
    <property type="match status" value="1"/>
</dbReference>
<dbReference type="SMART" id="SM00471">
    <property type="entry name" value="HDc"/>
    <property type="match status" value="1"/>
</dbReference>
<dbReference type="Pfam" id="PF08668">
    <property type="entry name" value="HDOD"/>
    <property type="match status" value="1"/>
</dbReference>
<dbReference type="Proteomes" id="UP001589844">
    <property type="component" value="Unassembled WGS sequence"/>
</dbReference>
<dbReference type="InterPro" id="IPR052340">
    <property type="entry name" value="RNase_Y/CdgJ"/>
</dbReference>
<dbReference type="CDD" id="cd00077">
    <property type="entry name" value="HDc"/>
    <property type="match status" value="1"/>
</dbReference>
<keyword evidence="3" id="KW-1185">Reference proteome</keyword>
<dbReference type="InterPro" id="IPR006675">
    <property type="entry name" value="HDIG_dom"/>
</dbReference>
<dbReference type="EMBL" id="JBHLXJ010000008">
    <property type="protein sequence ID" value="MFC0349635.1"/>
    <property type="molecule type" value="Genomic_DNA"/>
</dbReference>
<protein>
    <submittedName>
        <fullName evidence="2">HDOD domain-containing protein</fullName>
    </submittedName>
</protein>
<dbReference type="InterPro" id="IPR003607">
    <property type="entry name" value="HD/PDEase_dom"/>
</dbReference>
<feature type="domain" description="HDOD" evidence="1">
    <location>
        <begin position="22"/>
        <end position="216"/>
    </location>
</feature>
<dbReference type="RefSeq" id="WP_390211368.1">
    <property type="nucleotide sequence ID" value="NZ_JBHLXJ010000008.1"/>
</dbReference>
<dbReference type="PANTHER" id="PTHR33525:SF3">
    <property type="entry name" value="RIBONUCLEASE Y"/>
    <property type="match status" value="1"/>
</dbReference>
<dbReference type="InterPro" id="IPR013976">
    <property type="entry name" value="HDOD"/>
</dbReference>
<dbReference type="Gene3D" id="1.10.3210.10">
    <property type="entry name" value="Hypothetical protein af1432"/>
    <property type="match status" value="1"/>
</dbReference>
<reference evidence="2 3" key="1">
    <citation type="submission" date="2024-09" db="EMBL/GenBank/DDBJ databases">
        <authorList>
            <person name="Sun Q."/>
            <person name="Mori K."/>
        </authorList>
    </citation>
    <scope>NUCLEOTIDE SEQUENCE [LARGE SCALE GENOMIC DNA]</scope>
    <source>
        <strain evidence="2 3">CCM 8677</strain>
    </source>
</reference>